<reference evidence="4 5" key="1">
    <citation type="journal article" date="2018" name="Proc. Natl. Acad. Sci. U.S.A.">
        <title>Draft genome sequence of Camellia sinensis var. sinensis provides insights into the evolution of the tea genome and tea quality.</title>
        <authorList>
            <person name="Wei C."/>
            <person name="Yang H."/>
            <person name="Wang S."/>
            <person name="Zhao J."/>
            <person name="Liu C."/>
            <person name="Gao L."/>
            <person name="Xia E."/>
            <person name="Lu Y."/>
            <person name="Tai Y."/>
            <person name="She G."/>
            <person name="Sun J."/>
            <person name="Cao H."/>
            <person name="Tong W."/>
            <person name="Gao Q."/>
            <person name="Li Y."/>
            <person name="Deng W."/>
            <person name="Jiang X."/>
            <person name="Wang W."/>
            <person name="Chen Q."/>
            <person name="Zhang S."/>
            <person name="Li H."/>
            <person name="Wu J."/>
            <person name="Wang P."/>
            <person name="Li P."/>
            <person name="Shi C."/>
            <person name="Zheng F."/>
            <person name="Jian J."/>
            <person name="Huang B."/>
            <person name="Shan D."/>
            <person name="Shi M."/>
            <person name="Fang C."/>
            <person name="Yue Y."/>
            <person name="Li F."/>
            <person name="Li D."/>
            <person name="Wei S."/>
            <person name="Han B."/>
            <person name="Jiang C."/>
            <person name="Yin Y."/>
            <person name="Xia T."/>
            <person name="Zhang Z."/>
            <person name="Bennetzen J.L."/>
            <person name="Zhao S."/>
            <person name="Wan X."/>
        </authorList>
    </citation>
    <scope>NUCLEOTIDE SEQUENCE [LARGE SCALE GENOMIC DNA]</scope>
    <source>
        <strain evidence="5">cv. Shuchazao</strain>
        <tissue evidence="4">Leaf</tissue>
    </source>
</reference>
<dbReference type="Pfam" id="PF03107">
    <property type="entry name" value="C1_2"/>
    <property type="match status" value="1"/>
</dbReference>
<dbReference type="EMBL" id="SDRB02010652">
    <property type="protein sequence ID" value="THG05261.1"/>
    <property type="molecule type" value="Genomic_DNA"/>
</dbReference>
<evidence type="ECO:0000313" key="5">
    <source>
        <dbReference type="Proteomes" id="UP000306102"/>
    </source>
</evidence>
<keyword evidence="2" id="KW-0472">Membrane</keyword>
<keyword evidence="2" id="KW-1133">Transmembrane helix</keyword>
<dbReference type="SUPFAM" id="SSF57889">
    <property type="entry name" value="Cysteine-rich domain"/>
    <property type="match status" value="1"/>
</dbReference>
<keyword evidence="5" id="KW-1185">Reference proteome</keyword>
<gene>
    <name evidence="4" type="ORF">TEA_023815</name>
</gene>
<accession>A0A4S4DQB3</accession>
<comment type="caution">
    <text evidence="4">The sequence shown here is derived from an EMBL/GenBank/DDBJ whole genome shotgun (WGS) entry which is preliminary data.</text>
</comment>
<evidence type="ECO:0000259" key="3">
    <source>
        <dbReference type="Pfam" id="PF03107"/>
    </source>
</evidence>
<feature type="transmembrane region" description="Helical" evidence="2">
    <location>
        <begin position="134"/>
        <end position="153"/>
    </location>
</feature>
<name>A0A4S4DQB3_CAMSN</name>
<dbReference type="PANTHER" id="PTHR32410">
    <property type="entry name" value="CYSTEINE/HISTIDINE-RICH C1 DOMAIN FAMILY PROTEIN"/>
    <property type="match status" value="1"/>
</dbReference>
<evidence type="ECO:0000256" key="1">
    <source>
        <dbReference type="ARBA" id="ARBA00022737"/>
    </source>
</evidence>
<feature type="domain" description="DC1" evidence="3">
    <location>
        <begin position="2"/>
        <end position="39"/>
    </location>
</feature>
<dbReference type="InterPro" id="IPR046349">
    <property type="entry name" value="C1-like_sf"/>
</dbReference>
<dbReference type="InterPro" id="IPR004146">
    <property type="entry name" value="DC1"/>
</dbReference>
<organism evidence="4 5">
    <name type="scientific">Camellia sinensis var. sinensis</name>
    <name type="common">China tea</name>
    <dbReference type="NCBI Taxonomy" id="542762"/>
    <lineage>
        <taxon>Eukaryota</taxon>
        <taxon>Viridiplantae</taxon>
        <taxon>Streptophyta</taxon>
        <taxon>Embryophyta</taxon>
        <taxon>Tracheophyta</taxon>
        <taxon>Spermatophyta</taxon>
        <taxon>Magnoliopsida</taxon>
        <taxon>eudicotyledons</taxon>
        <taxon>Gunneridae</taxon>
        <taxon>Pentapetalae</taxon>
        <taxon>asterids</taxon>
        <taxon>Ericales</taxon>
        <taxon>Theaceae</taxon>
        <taxon>Camellia</taxon>
    </lineage>
</organism>
<evidence type="ECO:0000313" key="4">
    <source>
        <dbReference type="EMBL" id="THG05261.1"/>
    </source>
</evidence>
<protein>
    <recommendedName>
        <fullName evidence="3">DC1 domain-containing protein</fullName>
    </recommendedName>
</protein>
<dbReference type="AlphaFoldDB" id="A0A4S4DQB3"/>
<keyword evidence="1" id="KW-0677">Repeat</keyword>
<sequence>MHPLVLMDSDDDNEEVDCFGCQRPILSAGPAYSCTPCNFPNEINHALHPNTLLSLLQIQCPVVSSKNVTHPVNLSGASPTLVPSAKRCNTRFMYNINSPSSLRFSMMVPFSAVLVILCNEIASLVVMERLNSNVLFPVPFLLALSCAMLPTIVRHRNHKHLRILRYSPIEGEVEDPDQYICDICEYFRNPMHWFYCAECNFTAHLDCAEIRGSTSSLVAPPMNMSLIHTLSLWLK</sequence>
<dbReference type="Proteomes" id="UP000306102">
    <property type="component" value="Unassembled WGS sequence"/>
</dbReference>
<dbReference type="InterPro" id="IPR053192">
    <property type="entry name" value="Vacuole_Formation_Reg"/>
</dbReference>
<keyword evidence="2" id="KW-0812">Transmembrane</keyword>
<feature type="transmembrane region" description="Helical" evidence="2">
    <location>
        <begin position="101"/>
        <end position="122"/>
    </location>
</feature>
<evidence type="ECO:0000256" key="2">
    <source>
        <dbReference type="SAM" id="Phobius"/>
    </source>
</evidence>
<proteinExistence type="predicted"/>
<dbReference type="STRING" id="542762.A0A4S4DQB3"/>